<dbReference type="InterPro" id="IPR018631">
    <property type="entry name" value="AAA-ATPase-like_dom"/>
</dbReference>
<dbReference type="Proteomes" id="UP000266391">
    <property type="component" value="Unassembled WGS sequence"/>
</dbReference>
<proteinExistence type="predicted"/>
<dbReference type="PANTHER" id="PTHR34825:SF1">
    <property type="entry name" value="AAA-ATPASE-LIKE DOMAIN-CONTAINING PROTEIN"/>
    <property type="match status" value="1"/>
</dbReference>
<organism evidence="2 3">
    <name type="scientific">Roseburia inulinivorans</name>
    <dbReference type="NCBI Taxonomy" id="360807"/>
    <lineage>
        <taxon>Bacteria</taxon>
        <taxon>Bacillati</taxon>
        <taxon>Bacillota</taxon>
        <taxon>Clostridia</taxon>
        <taxon>Lachnospirales</taxon>
        <taxon>Lachnospiraceae</taxon>
        <taxon>Roseburia</taxon>
    </lineage>
</organism>
<dbReference type="Pfam" id="PF09820">
    <property type="entry name" value="AAA-ATPase_like"/>
    <property type="match status" value="1"/>
</dbReference>
<comment type="caution">
    <text evidence="2">The sequence shown here is derived from an EMBL/GenBank/DDBJ whole genome shotgun (WGS) entry which is preliminary data.</text>
</comment>
<reference evidence="2 3" key="1">
    <citation type="submission" date="2018-08" db="EMBL/GenBank/DDBJ databases">
        <title>A genome reference for cultivated species of the human gut microbiota.</title>
        <authorList>
            <person name="Zou Y."/>
            <person name="Xue W."/>
            <person name="Luo G."/>
        </authorList>
    </citation>
    <scope>NUCLEOTIDE SEQUENCE [LARGE SCALE GENOMIC DNA]</scope>
    <source>
        <strain evidence="2 3">AM32-8LB</strain>
    </source>
</reference>
<dbReference type="EMBL" id="QSIQ01000049">
    <property type="protein sequence ID" value="RHC98263.1"/>
    <property type="molecule type" value="Genomic_DNA"/>
</dbReference>
<evidence type="ECO:0000259" key="1">
    <source>
        <dbReference type="Pfam" id="PF09820"/>
    </source>
</evidence>
<dbReference type="Pfam" id="PF08011">
    <property type="entry name" value="PDDEXK_9"/>
    <property type="match status" value="1"/>
</dbReference>
<gene>
    <name evidence="2" type="ORF">DW813_16560</name>
</gene>
<protein>
    <recommendedName>
        <fullName evidence="1">AAA-ATPase-like domain-containing protein</fullName>
    </recommendedName>
</protein>
<accession>A0A396ABH7</accession>
<sequence length="566" mass="66360">MAPNVAIGIQDFSTIIENNYFYIDKTAFLKEWWDSGDSVTLITRPRRFGKTLTMSMTEQFFSLEYAGRSDLFESFEIWKNKEYRKLQGTYPVISLSFARIKERDYEKTKQKMCEILRNIYIKFSYIKESARLTDADRVYYDRMLVEDIRETDATSSLYQLSDFLYRYYGKKVIILLDEYDTPMQEAFVDGYWEELVAFTRSLFNSTFKTNPALERGIMTGITRASKESIFSDLNNLEVVTTTSDKYATTFGFTESEVFHALEECGLESEKNEVKRWYDGFIFGTHKDIYNPWSILNYLDSQQYTTYWANTSANSLVGKLVREGNRNIKEKFEKLLCGECIWSEIDEQIVYNQLNGNEQAVWSLLLASGYLKVLSYEKYKDIPEGTEPKYQLALTNLEVKLMFQRMIRDWFATVQPDYNDFVKAMFIGDVDAMNEYMNRVALQTFSYFDTGDRASGAEPERFYHGFVLGLLVDLQDRYYVKSNRESGFGRYDVMLEPKHPGQENAVILEFKARSTRKEKSLEETAQSALEQIRQRKYREELKTKGIKEEQIKEYGFAFEGKTVLIVD</sequence>
<dbReference type="RefSeq" id="WP_118093807.1">
    <property type="nucleotide sequence ID" value="NZ_QSIQ01000049.1"/>
</dbReference>
<feature type="domain" description="AAA-ATPase-like" evidence="1">
    <location>
        <begin position="7"/>
        <end position="230"/>
    </location>
</feature>
<evidence type="ECO:0000313" key="3">
    <source>
        <dbReference type="Proteomes" id="UP000266391"/>
    </source>
</evidence>
<evidence type="ECO:0000313" key="2">
    <source>
        <dbReference type="EMBL" id="RHC98263.1"/>
    </source>
</evidence>
<dbReference type="AlphaFoldDB" id="A0A396ABH7"/>
<dbReference type="PANTHER" id="PTHR34825">
    <property type="entry name" value="CONSERVED PROTEIN, WITH A WEAK D-GALACTARATE DEHYDRATASE/ALTRONATE HYDROLASE DOMAIN"/>
    <property type="match status" value="1"/>
</dbReference>
<name>A0A396ABH7_9FIRM</name>
<dbReference type="InterPro" id="IPR012547">
    <property type="entry name" value="PDDEXK_9"/>
</dbReference>